<reference evidence="1 2" key="1">
    <citation type="submission" date="2024-09" db="EMBL/GenBank/DDBJ databases">
        <authorList>
            <person name="Sun Q."/>
            <person name="Mori K."/>
        </authorList>
    </citation>
    <scope>NUCLEOTIDE SEQUENCE [LARGE SCALE GENOMIC DNA]</scope>
    <source>
        <strain evidence="1 2">CICC 11035S</strain>
    </source>
</reference>
<evidence type="ECO:0000313" key="1">
    <source>
        <dbReference type="EMBL" id="MFC0687469.1"/>
    </source>
</evidence>
<dbReference type="RefSeq" id="WP_267224236.1">
    <property type="nucleotide sequence ID" value="NZ_JAPCWC010000033.1"/>
</dbReference>
<dbReference type="Proteomes" id="UP001589858">
    <property type="component" value="Unassembled WGS sequence"/>
</dbReference>
<evidence type="ECO:0008006" key="3">
    <source>
        <dbReference type="Google" id="ProtNLM"/>
    </source>
</evidence>
<organism evidence="1 2">
    <name type="scientific">Novosphingobium clariflavum</name>
    <dbReference type="NCBI Taxonomy" id="2029884"/>
    <lineage>
        <taxon>Bacteria</taxon>
        <taxon>Pseudomonadati</taxon>
        <taxon>Pseudomonadota</taxon>
        <taxon>Alphaproteobacteria</taxon>
        <taxon>Sphingomonadales</taxon>
        <taxon>Sphingomonadaceae</taxon>
        <taxon>Novosphingobium</taxon>
    </lineage>
</organism>
<comment type="caution">
    <text evidence="1">The sequence shown here is derived from an EMBL/GenBank/DDBJ whole genome shotgun (WGS) entry which is preliminary data.</text>
</comment>
<sequence length="300" mass="32013">MAARFRHFMAIDWSGALGPRQKGIAVALCGLEGAPQLLRTKRLGHREPGHWSREEVLGLLRDDLPQDTLVGLDLGISLPFADAGAFFPGWARSPSDARALWALIDGICAGDEHLSASSFVDHCELSAYFRRHGGREGARFHLPGVLHRRGRMRVTEEAQARAGCKPYSNFNLVGAAQVGKSSLTGMRMLHRLGAALSVWPMDPLPQSGSVVTEIYTTLAAVAAGRSAGRAKMTDHAALNAGLAVLGSPPVSGEGAIDDHSADALLTSAWLRTAAPRADLWKPAELTAELARTEGWTFGAV</sequence>
<proteinExistence type="predicted"/>
<evidence type="ECO:0000313" key="2">
    <source>
        <dbReference type="Proteomes" id="UP001589858"/>
    </source>
</evidence>
<dbReference type="EMBL" id="JBHLTM010000086">
    <property type="protein sequence ID" value="MFC0687469.1"/>
    <property type="molecule type" value="Genomic_DNA"/>
</dbReference>
<name>A0ABV6SDX7_9SPHN</name>
<protein>
    <recommendedName>
        <fullName evidence="3">DUF429 domain-containing protein</fullName>
    </recommendedName>
</protein>
<gene>
    <name evidence="1" type="ORF">ACFFF8_23035</name>
</gene>
<keyword evidence="2" id="KW-1185">Reference proteome</keyword>
<accession>A0ABV6SDX7</accession>